<organism evidence="1 2">
    <name type="scientific">Arctium lappa</name>
    <name type="common">Greater burdock</name>
    <name type="synonym">Lappa major</name>
    <dbReference type="NCBI Taxonomy" id="4217"/>
    <lineage>
        <taxon>Eukaryota</taxon>
        <taxon>Viridiplantae</taxon>
        <taxon>Streptophyta</taxon>
        <taxon>Embryophyta</taxon>
        <taxon>Tracheophyta</taxon>
        <taxon>Spermatophyta</taxon>
        <taxon>Magnoliopsida</taxon>
        <taxon>eudicotyledons</taxon>
        <taxon>Gunneridae</taxon>
        <taxon>Pentapetalae</taxon>
        <taxon>asterids</taxon>
        <taxon>campanulids</taxon>
        <taxon>Asterales</taxon>
        <taxon>Asteraceae</taxon>
        <taxon>Carduoideae</taxon>
        <taxon>Cardueae</taxon>
        <taxon>Arctiinae</taxon>
        <taxon>Arctium</taxon>
    </lineage>
</organism>
<dbReference type="EMBL" id="CM042055">
    <property type="protein sequence ID" value="KAI3702559.1"/>
    <property type="molecule type" value="Genomic_DNA"/>
</dbReference>
<dbReference type="Proteomes" id="UP001055879">
    <property type="component" value="Linkage Group LG09"/>
</dbReference>
<evidence type="ECO:0000313" key="2">
    <source>
        <dbReference type="Proteomes" id="UP001055879"/>
    </source>
</evidence>
<reference evidence="2" key="1">
    <citation type="journal article" date="2022" name="Mol. Ecol. Resour.">
        <title>The genomes of chicory, endive, great burdock and yacon provide insights into Asteraceae palaeo-polyploidization history and plant inulin production.</title>
        <authorList>
            <person name="Fan W."/>
            <person name="Wang S."/>
            <person name="Wang H."/>
            <person name="Wang A."/>
            <person name="Jiang F."/>
            <person name="Liu H."/>
            <person name="Zhao H."/>
            <person name="Xu D."/>
            <person name="Zhang Y."/>
        </authorList>
    </citation>
    <scope>NUCLEOTIDE SEQUENCE [LARGE SCALE GENOMIC DNA]</scope>
    <source>
        <strain evidence="2">cv. Niubang</strain>
    </source>
</reference>
<keyword evidence="2" id="KW-1185">Reference proteome</keyword>
<comment type="caution">
    <text evidence="1">The sequence shown here is derived from an EMBL/GenBank/DDBJ whole genome shotgun (WGS) entry which is preliminary data.</text>
</comment>
<sequence length="213" mass="24389">MIYVFFMVLFAEMAIILLLMFKTPLRKLLIFALDRMKRGRAPLIVKSVGATVFTIMIYQIYNVSYMKSRPGDTIGPTDQIILAYQMLEASLIGFSIFLMLMIDRLHHYIRELRMLRKKQNQTSEGGKNNAADEINALNEEISRLTAKIRRLESENANKEKKIKSVEMDSGGLKNQSEGFRVEYERLQSENRSLTDGLRTIEGSLPNSGGKKDK</sequence>
<evidence type="ECO:0000313" key="1">
    <source>
        <dbReference type="EMBL" id="KAI3702559.1"/>
    </source>
</evidence>
<name>A0ACB8ZXX6_ARCLA</name>
<reference evidence="1 2" key="2">
    <citation type="journal article" date="2022" name="Mol. Ecol. Resour.">
        <title>The genomes of chicory, endive, great burdock and yacon provide insights into Asteraceae paleo-polyploidization history and plant inulin production.</title>
        <authorList>
            <person name="Fan W."/>
            <person name="Wang S."/>
            <person name="Wang H."/>
            <person name="Wang A."/>
            <person name="Jiang F."/>
            <person name="Liu H."/>
            <person name="Zhao H."/>
            <person name="Xu D."/>
            <person name="Zhang Y."/>
        </authorList>
    </citation>
    <scope>NUCLEOTIDE SEQUENCE [LARGE SCALE GENOMIC DNA]</scope>
    <source>
        <strain evidence="2">cv. Niubang</strain>
    </source>
</reference>
<protein>
    <submittedName>
        <fullName evidence="1">Uncharacterized protein</fullName>
    </submittedName>
</protein>
<accession>A0ACB8ZXX6</accession>
<proteinExistence type="predicted"/>
<gene>
    <name evidence="1" type="ORF">L6452_28302</name>
</gene>